<dbReference type="PANTHER" id="PTHR34144:SF7">
    <property type="entry name" value="EXPORT PROTEIN (CAP59), PUTATIVE (AFU_ORTHOLOGUE AFUA_7G05020)-RELATED"/>
    <property type="match status" value="1"/>
</dbReference>
<evidence type="ECO:0000313" key="1">
    <source>
        <dbReference type="EMBL" id="KMM71033.1"/>
    </source>
</evidence>
<protein>
    <recommendedName>
        <fullName evidence="3">Polysaccharide export protein</fullName>
    </recommendedName>
</protein>
<organism evidence="1 2">
    <name type="scientific">Coccidioides posadasii RMSCC 3488</name>
    <dbReference type="NCBI Taxonomy" id="454284"/>
    <lineage>
        <taxon>Eukaryota</taxon>
        <taxon>Fungi</taxon>
        <taxon>Dikarya</taxon>
        <taxon>Ascomycota</taxon>
        <taxon>Pezizomycotina</taxon>
        <taxon>Eurotiomycetes</taxon>
        <taxon>Eurotiomycetidae</taxon>
        <taxon>Onygenales</taxon>
        <taxon>Onygenaceae</taxon>
        <taxon>Coccidioides</taxon>
    </lineage>
</organism>
<dbReference type="VEuPathDB" id="FungiDB:CPAG_07340"/>
<dbReference type="OrthoDB" id="262547at2759"/>
<reference evidence="2" key="3">
    <citation type="journal article" date="2010" name="Genome Res.">
        <title>Population genomic sequencing of Coccidioides fungi reveals recent hybridization and transposon control.</title>
        <authorList>
            <person name="Neafsey D.E."/>
            <person name="Barker B.M."/>
            <person name="Sharpton T.J."/>
            <person name="Stajich J.E."/>
            <person name="Park D.J."/>
            <person name="Whiston E."/>
            <person name="Hung C.-Y."/>
            <person name="McMahan C."/>
            <person name="White J."/>
            <person name="Sykes S."/>
            <person name="Heiman D."/>
            <person name="Young S."/>
            <person name="Zeng Q."/>
            <person name="Abouelleil A."/>
            <person name="Aftuck L."/>
            <person name="Bessette D."/>
            <person name="Brown A."/>
            <person name="FitzGerald M."/>
            <person name="Lui A."/>
            <person name="Macdonald J.P."/>
            <person name="Priest M."/>
            <person name="Orbach M.J."/>
            <person name="Galgiani J.N."/>
            <person name="Kirkland T.N."/>
            <person name="Cole G.T."/>
            <person name="Birren B.W."/>
            <person name="Henn M.R."/>
            <person name="Taylor J.W."/>
            <person name="Rounsley S.D."/>
        </authorList>
    </citation>
    <scope>NUCLEOTIDE SEQUENCE [LARGE SCALE GENOMIC DNA]</scope>
    <source>
        <strain evidence="2">RMSCC 3488</strain>
    </source>
</reference>
<dbReference type="PANTHER" id="PTHR34144">
    <property type="entry name" value="CHROMOSOME 8, WHOLE GENOME SHOTGUN SEQUENCE"/>
    <property type="match status" value="1"/>
</dbReference>
<sequence length="419" mass="48084">MFRSLFHRPPSRARLRRLRWLRLLLLAFITFFVIDLWRISQSGSPSVIKPAPPLDIRHQERVFIASIHWNNESILRSHWNDALLDLVQKLGPEHVYVSILESGSWDGSKDALRALDTELEKLGVERKIVLEDITHIDEIQRMPSSDEPGWIWTVRGKKELRRIPYLSRLRNRVMDELTALASRTEAKRTFDKVLWLNDVVFTAHDALNILGTREGDYAAACSLDFSKPPAYYDTFALRDSSGAKAITHTWPYFLSSMSRHAMMAGFPVPVQSCWNGIVAFDATPFYERPPLVFRGISDGLAKYHLEGSECCLIHADNPLTPVKGVWLNPDVRVGYNEKAYANVHPRHSAIWPSAGEKLLGIWQNRVARLINFPRRTIEDMVVSWRVRSWKANGLEREEHGVHCLINEMQVLVGNGWAHL</sequence>
<accession>A0A0J6FL17</accession>
<proteinExistence type="predicted"/>
<reference evidence="1 2" key="1">
    <citation type="submission" date="2007-06" db="EMBL/GenBank/DDBJ databases">
        <title>The Genome Sequence of Coccidioides posadasii RMSCC_3488.</title>
        <authorList>
            <consortium name="Coccidioides Genome Resources Consortium"/>
            <consortium name="The Broad Institute Genome Sequencing Platform"/>
            <person name="Henn M.R."/>
            <person name="Sykes S."/>
            <person name="Young S."/>
            <person name="Jaffe D."/>
            <person name="Berlin A."/>
            <person name="Alvarez P."/>
            <person name="Butler J."/>
            <person name="Gnerre S."/>
            <person name="Grabherr M."/>
            <person name="Mauceli E."/>
            <person name="Brockman W."/>
            <person name="Kodira C."/>
            <person name="Alvarado L."/>
            <person name="Zeng Q."/>
            <person name="Crawford M."/>
            <person name="Antoine C."/>
            <person name="Devon K."/>
            <person name="Galgiani J."/>
            <person name="Orsborn K."/>
            <person name="Lewis M.L."/>
            <person name="Nusbaum C."/>
            <person name="Galagan J."/>
            <person name="Birren B."/>
        </authorList>
    </citation>
    <scope>NUCLEOTIDE SEQUENCE [LARGE SCALE GENOMIC DNA]</scope>
    <source>
        <strain evidence="1 2">RMSCC 3488</strain>
    </source>
</reference>
<reference evidence="2" key="2">
    <citation type="journal article" date="2009" name="Genome Res.">
        <title>Comparative genomic analyses of the human fungal pathogens Coccidioides and their relatives.</title>
        <authorList>
            <person name="Sharpton T.J."/>
            <person name="Stajich J.E."/>
            <person name="Rounsley S.D."/>
            <person name="Gardner M.J."/>
            <person name="Wortman J.R."/>
            <person name="Jordar V.S."/>
            <person name="Maiti R."/>
            <person name="Kodira C.D."/>
            <person name="Neafsey D.E."/>
            <person name="Zeng Q."/>
            <person name="Hung C.-Y."/>
            <person name="McMahan C."/>
            <person name="Muszewska A."/>
            <person name="Grynberg M."/>
            <person name="Mandel M.A."/>
            <person name="Kellner E.M."/>
            <person name="Barker B.M."/>
            <person name="Galgiani J.N."/>
            <person name="Orbach M.J."/>
            <person name="Kirkland T.N."/>
            <person name="Cole G.T."/>
            <person name="Henn M.R."/>
            <person name="Birren B.W."/>
            <person name="Taylor J.W."/>
        </authorList>
    </citation>
    <scope>NUCLEOTIDE SEQUENCE [LARGE SCALE GENOMIC DNA]</scope>
    <source>
        <strain evidence="2">RMSCC 3488</strain>
    </source>
</reference>
<dbReference type="EMBL" id="DS268112">
    <property type="protein sequence ID" value="KMM71033.1"/>
    <property type="molecule type" value="Genomic_DNA"/>
</dbReference>
<name>A0A0J6FL17_COCPO</name>
<dbReference type="InterPro" id="IPR021047">
    <property type="entry name" value="Mannosyltransferase_CMT1"/>
</dbReference>
<dbReference type="Pfam" id="PF11735">
    <property type="entry name" value="CAP59_mtransfer"/>
    <property type="match status" value="1"/>
</dbReference>
<gene>
    <name evidence="1" type="ORF">CPAG_07340</name>
</gene>
<dbReference type="Proteomes" id="UP000054567">
    <property type="component" value="Unassembled WGS sequence"/>
</dbReference>
<evidence type="ECO:0008006" key="3">
    <source>
        <dbReference type="Google" id="ProtNLM"/>
    </source>
</evidence>
<dbReference type="AlphaFoldDB" id="A0A0J6FL17"/>
<evidence type="ECO:0000313" key="2">
    <source>
        <dbReference type="Proteomes" id="UP000054567"/>
    </source>
</evidence>